<dbReference type="RefSeq" id="XP_034231193.1">
    <property type="nucleotide sequence ID" value="XM_034375302.1"/>
</dbReference>
<accession>A0A6P8XW21</accession>
<dbReference type="InParanoid" id="A0A6P8XW21"/>
<dbReference type="AlphaFoldDB" id="A0A6P8XW21"/>
<dbReference type="InterPro" id="IPR036047">
    <property type="entry name" value="F-box-like_dom_sf"/>
</dbReference>
<feature type="compositionally biased region" description="Acidic residues" evidence="1">
    <location>
        <begin position="487"/>
        <end position="500"/>
    </location>
</feature>
<sequence>MLIVLTSISQGKVFGFDAELDSAADGNACSSEGNCSVERSQDAAVMGDSPSGPKPKRARRTAPKQSTSDGPETQPRAPKPKASRRGRSNAAAVDNAEASTSACTELAELPSNWNGLPQILLTTIFAWLSNEDVISAGQSCFGWREAAKLPTVWMGRSLTYDVPPSTGKVEKDKHEGAKVFARTMRFAPNLLFVSCPKSMKPAARAAMTTQPICKVKSAVLNGSLKWTVKYLQRQRESLEGLTLISPTLEVLRAVMTLPKLTSFVTTDLNYQWSELPYNGLNEEPAISGYSATTGTLQRLVCHPGLELQACTAFVEANAATLEEVAVCCFPAQALERCTLLRRLLVTIDPAAAAQAQLRQLLKARAPLDFVGFICTDHHSKAPCVALRESLQDCVRDGGAILCDRCNMACPLNRRPRAAPMSLRPESVFDEILASEFNLGDPCHCFVCSSSDDETSIEEGSFGEEASDEEFLDSFEEEVSDEEFLDSYEDSFEEGSDEDFDGPAGCLVQ</sequence>
<dbReference type="Gene3D" id="1.20.1280.50">
    <property type="match status" value="1"/>
</dbReference>
<evidence type="ECO:0000313" key="2">
    <source>
        <dbReference type="Proteomes" id="UP000515158"/>
    </source>
</evidence>
<feature type="region of interest" description="Disordered" evidence="1">
    <location>
        <begin position="27"/>
        <end position="96"/>
    </location>
</feature>
<feature type="compositionally biased region" description="Polar residues" evidence="1">
    <location>
        <begin position="28"/>
        <end position="38"/>
    </location>
</feature>
<keyword evidence="2" id="KW-1185">Reference proteome</keyword>
<feature type="region of interest" description="Disordered" evidence="1">
    <location>
        <begin position="487"/>
        <end position="508"/>
    </location>
</feature>
<feature type="compositionally biased region" description="Basic residues" evidence="1">
    <location>
        <begin position="78"/>
        <end position="87"/>
    </location>
</feature>
<feature type="region of interest" description="Disordered" evidence="1">
    <location>
        <begin position="455"/>
        <end position="474"/>
    </location>
</feature>
<reference evidence="3" key="1">
    <citation type="submission" date="2025-08" db="UniProtKB">
        <authorList>
            <consortium name="RefSeq"/>
        </authorList>
    </citation>
    <scope>IDENTIFICATION</scope>
    <source>
        <tissue evidence="3">Total insect</tissue>
    </source>
</reference>
<dbReference type="GeneID" id="117639540"/>
<evidence type="ECO:0000313" key="3">
    <source>
        <dbReference type="RefSeq" id="XP_034231193.1"/>
    </source>
</evidence>
<name>A0A6P8XW21_THRPL</name>
<evidence type="ECO:0000256" key="1">
    <source>
        <dbReference type="SAM" id="MobiDB-lite"/>
    </source>
</evidence>
<organism evidence="3">
    <name type="scientific">Thrips palmi</name>
    <name type="common">Melon thrips</name>
    <dbReference type="NCBI Taxonomy" id="161013"/>
    <lineage>
        <taxon>Eukaryota</taxon>
        <taxon>Metazoa</taxon>
        <taxon>Ecdysozoa</taxon>
        <taxon>Arthropoda</taxon>
        <taxon>Hexapoda</taxon>
        <taxon>Insecta</taxon>
        <taxon>Pterygota</taxon>
        <taxon>Neoptera</taxon>
        <taxon>Paraneoptera</taxon>
        <taxon>Thysanoptera</taxon>
        <taxon>Terebrantia</taxon>
        <taxon>Thripoidea</taxon>
        <taxon>Thripidae</taxon>
        <taxon>Thrips</taxon>
    </lineage>
</organism>
<dbReference type="KEGG" id="tpal:117639540"/>
<dbReference type="Proteomes" id="UP000515158">
    <property type="component" value="Unplaced"/>
</dbReference>
<gene>
    <name evidence="3" type="primary">LOC117639540</name>
</gene>
<dbReference type="SUPFAM" id="SSF81383">
    <property type="entry name" value="F-box domain"/>
    <property type="match status" value="1"/>
</dbReference>
<protein>
    <submittedName>
        <fullName evidence="3">Uncharacterized protein LOC117639540 isoform X1</fullName>
    </submittedName>
</protein>
<proteinExistence type="predicted"/>